<dbReference type="InterPro" id="IPR036390">
    <property type="entry name" value="WH_DNA-bd_sf"/>
</dbReference>
<dbReference type="Proteomes" id="UP001595616">
    <property type="component" value="Unassembled WGS sequence"/>
</dbReference>
<dbReference type="RefSeq" id="WP_379838149.1">
    <property type="nucleotide sequence ID" value="NZ_JBHRYQ010000001.1"/>
</dbReference>
<dbReference type="PANTHER" id="PTHR37318">
    <property type="entry name" value="BSL7504 PROTEIN"/>
    <property type="match status" value="1"/>
</dbReference>
<reference evidence="3" key="1">
    <citation type="journal article" date="2019" name="Int. J. Syst. Evol. Microbiol.">
        <title>The Global Catalogue of Microorganisms (GCM) 10K type strain sequencing project: providing services to taxonomists for standard genome sequencing and annotation.</title>
        <authorList>
            <consortium name="The Broad Institute Genomics Platform"/>
            <consortium name="The Broad Institute Genome Sequencing Center for Infectious Disease"/>
            <person name="Wu L."/>
            <person name="Ma J."/>
        </authorList>
    </citation>
    <scope>NUCLEOTIDE SEQUENCE [LARGE SCALE GENOMIC DNA]</scope>
    <source>
        <strain evidence="3">CECT 7956</strain>
    </source>
</reference>
<keyword evidence="3" id="KW-1185">Reference proteome</keyword>
<proteinExistence type="predicted"/>
<name>A0ABV7YVF5_9BACT</name>
<dbReference type="Pfam" id="PF13601">
    <property type="entry name" value="HTH_34"/>
    <property type="match status" value="1"/>
</dbReference>
<dbReference type="InterPro" id="IPR036388">
    <property type="entry name" value="WH-like_DNA-bd_sf"/>
</dbReference>
<dbReference type="CDD" id="cd00090">
    <property type="entry name" value="HTH_ARSR"/>
    <property type="match status" value="1"/>
</dbReference>
<accession>A0ABV7YVF5</accession>
<sequence length="97" mass="11202">MNLKKFNKAFENKARLGIMAMLIANEEVSFTEFKDLLDLTDGNLSSHLKALEKEHYLEVKKEFVDRKPKSTYLVTESGKAAFQLHIEQLEALIKMNK</sequence>
<organism evidence="2 3">
    <name type="scientific">Lacihabitans lacunae</name>
    <dbReference type="NCBI Taxonomy" id="1028214"/>
    <lineage>
        <taxon>Bacteria</taxon>
        <taxon>Pseudomonadati</taxon>
        <taxon>Bacteroidota</taxon>
        <taxon>Cytophagia</taxon>
        <taxon>Cytophagales</taxon>
        <taxon>Leadbetterellaceae</taxon>
        <taxon>Lacihabitans</taxon>
    </lineage>
</organism>
<evidence type="ECO:0000313" key="3">
    <source>
        <dbReference type="Proteomes" id="UP001595616"/>
    </source>
</evidence>
<dbReference type="InterPro" id="IPR011991">
    <property type="entry name" value="ArsR-like_HTH"/>
</dbReference>
<comment type="caution">
    <text evidence="2">The sequence shown here is derived from an EMBL/GenBank/DDBJ whole genome shotgun (WGS) entry which is preliminary data.</text>
</comment>
<dbReference type="InterPro" id="IPR027395">
    <property type="entry name" value="WH_DNA-bd_dom"/>
</dbReference>
<evidence type="ECO:0000313" key="2">
    <source>
        <dbReference type="EMBL" id="MFC3811308.1"/>
    </source>
</evidence>
<evidence type="ECO:0000259" key="1">
    <source>
        <dbReference type="Pfam" id="PF13601"/>
    </source>
</evidence>
<dbReference type="Gene3D" id="1.10.10.10">
    <property type="entry name" value="Winged helix-like DNA-binding domain superfamily/Winged helix DNA-binding domain"/>
    <property type="match status" value="1"/>
</dbReference>
<dbReference type="PANTHER" id="PTHR37318:SF1">
    <property type="entry name" value="BSL7504 PROTEIN"/>
    <property type="match status" value="1"/>
</dbReference>
<protein>
    <submittedName>
        <fullName evidence="2">Winged helix-turn-helix domain-containing protein</fullName>
    </submittedName>
</protein>
<feature type="domain" description="Winged helix DNA-binding" evidence="1">
    <location>
        <begin position="15"/>
        <end position="93"/>
    </location>
</feature>
<gene>
    <name evidence="2" type="ORF">ACFOOI_11650</name>
</gene>
<dbReference type="EMBL" id="JBHRYQ010000001">
    <property type="protein sequence ID" value="MFC3811308.1"/>
    <property type="molecule type" value="Genomic_DNA"/>
</dbReference>
<dbReference type="SUPFAM" id="SSF46785">
    <property type="entry name" value="Winged helix' DNA-binding domain"/>
    <property type="match status" value="1"/>
</dbReference>